<feature type="transmembrane region" description="Helical" evidence="1">
    <location>
        <begin position="182"/>
        <end position="202"/>
    </location>
</feature>
<evidence type="ECO:0008006" key="4">
    <source>
        <dbReference type="Google" id="ProtNLM"/>
    </source>
</evidence>
<organism evidence="2 3">
    <name type="scientific">Lachnospira eligens (strain ATCC 27750 / DSM 3376 / VPI C15-48 / C15-B4)</name>
    <name type="common">Eubacterium eligens</name>
    <dbReference type="NCBI Taxonomy" id="515620"/>
    <lineage>
        <taxon>Bacteria</taxon>
        <taxon>Bacillati</taxon>
        <taxon>Bacillota</taxon>
        <taxon>Clostridia</taxon>
        <taxon>Lachnospirales</taxon>
        <taxon>Lachnospiraceae</taxon>
        <taxon>Lachnospira</taxon>
    </lineage>
</organism>
<feature type="transmembrane region" description="Helical" evidence="1">
    <location>
        <begin position="208"/>
        <end position="234"/>
    </location>
</feature>
<keyword evidence="1" id="KW-0812">Transmembrane</keyword>
<gene>
    <name evidence="2" type="ordered locus">EUBELI_01138</name>
</gene>
<dbReference type="AlphaFoldDB" id="C4Z0M5"/>
<name>C4Z0M5_LACE2</name>
<evidence type="ECO:0000313" key="3">
    <source>
        <dbReference type="Proteomes" id="UP000001476"/>
    </source>
</evidence>
<dbReference type="GeneID" id="41355863"/>
<feature type="transmembrane region" description="Helical" evidence="1">
    <location>
        <begin position="118"/>
        <end position="144"/>
    </location>
</feature>
<dbReference type="KEGG" id="eel:EUBELI_01138"/>
<dbReference type="STRING" id="515620.EUBELI_01138"/>
<accession>C4Z0M5</accession>
<keyword evidence="3" id="KW-1185">Reference proteome</keyword>
<dbReference type="HOGENOM" id="CLU_085024_0_0_9"/>
<keyword evidence="1" id="KW-0472">Membrane</keyword>
<feature type="transmembrane region" description="Helical" evidence="1">
    <location>
        <begin position="75"/>
        <end position="98"/>
    </location>
</feature>
<keyword evidence="1" id="KW-1133">Transmembrane helix</keyword>
<feature type="transmembrane region" description="Helical" evidence="1">
    <location>
        <begin position="246"/>
        <end position="268"/>
    </location>
</feature>
<proteinExistence type="predicted"/>
<dbReference type="Proteomes" id="UP000001476">
    <property type="component" value="Chromosome"/>
</dbReference>
<evidence type="ECO:0000256" key="1">
    <source>
        <dbReference type="SAM" id="Phobius"/>
    </source>
</evidence>
<sequence>MKCFKNVFKADIRRFCNASWKFFAAFIVYCILQAVIFYTGAVKFIHKGIIDGVSFGDSMLYFFKGAKKFIIRGNTPMDIPIFGMLVVLYLLLIIALYINSDKNALGKSIIVASRSPVYWWISKCLIVVIAACVYMIIICATHFLMGMAIVNSRFYSGISLTSENTIRIFLGSGDIPQNTNMAIMLLMCLVCFITVAIVQLFITYISNAVYGFIVSIVYYVVSICYMKWFCFINYMMMYRISEVYNYWKYGLCMMLCVCAGIITAGIIYSRKRDFL</sequence>
<evidence type="ECO:0000313" key="2">
    <source>
        <dbReference type="EMBL" id="ACR72138.1"/>
    </source>
</evidence>
<protein>
    <recommendedName>
        <fullName evidence="4">ABC-2 family transporter protein</fullName>
    </recommendedName>
</protein>
<reference evidence="2 3" key="1">
    <citation type="journal article" date="2009" name="Proc. Natl. Acad. Sci. U.S.A.">
        <title>Characterizing a model human gut microbiota composed of members of its two dominant bacterial phyla.</title>
        <authorList>
            <person name="Mahowald M.A."/>
            <person name="Rey F.E."/>
            <person name="Seedorf H."/>
            <person name="Turnbaugh P.J."/>
            <person name="Fulton R.S."/>
            <person name="Wollam A."/>
            <person name="Shah N."/>
            <person name="Wang C."/>
            <person name="Magrini V."/>
            <person name="Wilson R.K."/>
            <person name="Cantarel B.L."/>
            <person name="Coutinho P.M."/>
            <person name="Henrissat B."/>
            <person name="Crock L.W."/>
            <person name="Russell A."/>
            <person name="Verberkmoes N.C."/>
            <person name="Hettich R.L."/>
            <person name="Gordon J.I."/>
        </authorList>
    </citation>
    <scope>NUCLEOTIDE SEQUENCE [LARGE SCALE GENOMIC DNA]</scope>
    <source>
        <strain evidence="3">ATCC 27750 / DSM 3376 / VPI C15-48 / C15-B4</strain>
    </source>
</reference>
<dbReference type="EMBL" id="CP001104">
    <property type="protein sequence ID" value="ACR72138.1"/>
    <property type="molecule type" value="Genomic_DNA"/>
</dbReference>
<feature type="transmembrane region" description="Helical" evidence="1">
    <location>
        <begin position="20"/>
        <end position="38"/>
    </location>
</feature>
<dbReference type="RefSeq" id="WP_012739373.1">
    <property type="nucleotide sequence ID" value="NC_012778.1"/>
</dbReference>